<evidence type="ECO:0000313" key="2">
    <source>
        <dbReference type="Proteomes" id="UP001473424"/>
    </source>
</evidence>
<protein>
    <recommendedName>
        <fullName evidence="3">Lipoprotein</fullName>
    </recommendedName>
</protein>
<reference evidence="2" key="1">
    <citation type="journal article" date="2024" name="FEMS Microbiol. Lett.">
        <title>Genomic insights into Spiroplasma endosymbionts that induce male-killing and protective phenotypes in the pea aphid.</title>
        <authorList>
            <person name="Arai H."/>
            <person name="Legeai F."/>
            <person name="Kageyama D."/>
            <person name="Sugio A."/>
            <person name="Simon J.C."/>
        </authorList>
    </citation>
    <scope>NUCLEOTIDE SEQUENCE [LARGE SCALE GENOMIC DNA]</scope>
    <source>
        <strain evidence="2">sAp269</strain>
    </source>
</reference>
<organism evidence="1 2">
    <name type="scientific">Spiroplasma ixodetis</name>
    <dbReference type="NCBI Taxonomy" id="2141"/>
    <lineage>
        <taxon>Bacteria</taxon>
        <taxon>Bacillati</taxon>
        <taxon>Mycoplasmatota</taxon>
        <taxon>Mollicutes</taxon>
        <taxon>Entomoplasmatales</taxon>
        <taxon>Spiroplasmataceae</taxon>
        <taxon>Spiroplasma</taxon>
    </lineage>
</organism>
<sequence length="110" mass="12503">MKNIKRLLRLMAATTLITTAESSIVACDFEKKVPILNGKYEKLLDWYSDKNTSLINQELKRDETTGKEKYSIEADDTKIMMTNFKNSLLNANDIRNPNQAKDADAAAFLK</sequence>
<dbReference type="EMBL" id="AP028955">
    <property type="protein sequence ID" value="BET38373.1"/>
    <property type="molecule type" value="Genomic_DNA"/>
</dbReference>
<dbReference type="Proteomes" id="UP001473424">
    <property type="component" value="Chromosome"/>
</dbReference>
<accession>A0ABM8JQ65</accession>
<dbReference type="RefSeq" id="WP_353307024.1">
    <property type="nucleotide sequence ID" value="NZ_AP028955.1"/>
</dbReference>
<keyword evidence="2" id="KW-1185">Reference proteome</keyword>
<gene>
    <name evidence="1" type="ORF">SAP269_09620</name>
</gene>
<evidence type="ECO:0000313" key="1">
    <source>
        <dbReference type="EMBL" id="BET38373.1"/>
    </source>
</evidence>
<name>A0ABM8JQ65_9MOLU</name>
<evidence type="ECO:0008006" key="3">
    <source>
        <dbReference type="Google" id="ProtNLM"/>
    </source>
</evidence>
<proteinExistence type="predicted"/>